<sequence length="21" mass="2408">EKPYRCGECVKSFVSCSELRS</sequence>
<organism evidence="4 5">
    <name type="scientific">Peromyscus maniculatus bairdii</name>
    <name type="common">Prairie deer mouse</name>
    <dbReference type="NCBI Taxonomy" id="230844"/>
    <lineage>
        <taxon>Eukaryota</taxon>
        <taxon>Metazoa</taxon>
        <taxon>Chordata</taxon>
        <taxon>Craniata</taxon>
        <taxon>Vertebrata</taxon>
        <taxon>Euteleostomi</taxon>
        <taxon>Mammalia</taxon>
        <taxon>Eutheria</taxon>
        <taxon>Euarchontoglires</taxon>
        <taxon>Glires</taxon>
        <taxon>Rodentia</taxon>
        <taxon>Myomorpha</taxon>
        <taxon>Muroidea</taxon>
        <taxon>Cricetidae</taxon>
        <taxon>Neotominae</taxon>
        <taxon>Peromyscus</taxon>
    </lineage>
</organism>
<keyword evidence="5" id="KW-1185">Reference proteome</keyword>
<dbReference type="FunFam" id="3.30.160.60:FF:000446">
    <property type="entry name" value="Zinc finger protein"/>
    <property type="match status" value="1"/>
</dbReference>
<accession>A0A8C8UPD7</accession>
<reference evidence="4 5" key="1">
    <citation type="submission" date="2018-10" db="EMBL/GenBank/DDBJ databases">
        <title>Improved assembly of the deer mouse Peromyscus maniculatus genome.</title>
        <authorList>
            <person name="Lassance J.-M."/>
            <person name="Hoekstra H.E."/>
        </authorList>
    </citation>
    <scope>NUCLEOTIDE SEQUENCE [LARGE SCALE GENOMIC DNA]</scope>
</reference>
<proteinExistence type="predicted"/>
<dbReference type="GO" id="GO:0008270">
    <property type="term" value="F:zinc ion binding"/>
    <property type="evidence" value="ECO:0007669"/>
    <property type="project" value="UniProtKB-KW"/>
</dbReference>
<protein>
    <submittedName>
        <fullName evidence="4">Uncharacterized protein</fullName>
    </submittedName>
</protein>
<dbReference type="SUPFAM" id="SSF57667">
    <property type="entry name" value="beta-beta-alpha zinc fingers"/>
    <property type="match status" value="1"/>
</dbReference>
<dbReference type="Ensembl" id="ENSPEMT00000037123.1">
    <property type="protein sequence ID" value="ENSPEMP00000032355.1"/>
    <property type="gene ID" value="ENSPEMG00000029782.1"/>
</dbReference>
<keyword evidence="1" id="KW-0479">Metal-binding</keyword>
<keyword evidence="2" id="KW-0863">Zinc-finger</keyword>
<name>A0A8C8UPD7_PERMB</name>
<evidence type="ECO:0000256" key="3">
    <source>
        <dbReference type="ARBA" id="ARBA00022833"/>
    </source>
</evidence>
<dbReference type="AlphaFoldDB" id="A0A8C8UPD7"/>
<evidence type="ECO:0000313" key="4">
    <source>
        <dbReference type="Ensembl" id="ENSPEMP00000032355.1"/>
    </source>
</evidence>
<dbReference type="Gene3D" id="3.30.160.60">
    <property type="entry name" value="Classic Zinc Finger"/>
    <property type="match status" value="1"/>
</dbReference>
<reference evidence="4" key="2">
    <citation type="submission" date="2025-08" db="UniProtKB">
        <authorList>
            <consortium name="Ensembl"/>
        </authorList>
    </citation>
    <scope>IDENTIFICATION</scope>
</reference>
<evidence type="ECO:0000256" key="1">
    <source>
        <dbReference type="ARBA" id="ARBA00022723"/>
    </source>
</evidence>
<dbReference type="InterPro" id="IPR036236">
    <property type="entry name" value="Znf_C2H2_sf"/>
</dbReference>
<reference evidence="4" key="3">
    <citation type="submission" date="2025-09" db="UniProtKB">
        <authorList>
            <consortium name="Ensembl"/>
        </authorList>
    </citation>
    <scope>IDENTIFICATION</scope>
</reference>
<evidence type="ECO:0000313" key="5">
    <source>
        <dbReference type="Proteomes" id="UP000694547"/>
    </source>
</evidence>
<keyword evidence="3" id="KW-0862">Zinc</keyword>
<evidence type="ECO:0000256" key="2">
    <source>
        <dbReference type="ARBA" id="ARBA00022771"/>
    </source>
</evidence>
<dbReference type="Proteomes" id="UP000694547">
    <property type="component" value="Chromosome 1"/>
</dbReference>